<proteinExistence type="predicted"/>
<keyword evidence="3" id="KW-1185">Reference proteome</keyword>
<evidence type="ECO:0000256" key="1">
    <source>
        <dbReference type="SAM" id="SignalP"/>
    </source>
</evidence>
<dbReference type="Proteomes" id="UP000295292">
    <property type="component" value="Unassembled WGS sequence"/>
</dbReference>
<protein>
    <recommendedName>
        <fullName evidence="4">Tetratricopeptide repeat protein</fullName>
    </recommendedName>
</protein>
<keyword evidence="1" id="KW-0732">Signal</keyword>
<accession>A0A4R6WGT2</accession>
<comment type="caution">
    <text evidence="2">The sequence shown here is derived from an EMBL/GenBank/DDBJ whole genome shotgun (WGS) entry which is preliminary data.</text>
</comment>
<dbReference type="AlphaFoldDB" id="A0A4R6WGT2"/>
<evidence type="ECO:0008006" key="4">
    <source>
        <dbReference type="Google" id="ProtNLM"/>
    </source>
</evidence>
<gene>
    <name evidence="2" type="ORF">CLV99_3199</name>
</gene>
<feature type="signal peptide" evidence="1">
    <location>
        <begin position="1"/>
        <end position="19"/>
    </location>
</feature>
<evidence type="ECO:0000313" key="3">
    <source>
        <dbReference type="Proteomes" id="UP000295292"/>
    </source>
</evidence>
<organism evidence="2 3">
    <name type="scientific">Sphingobacterium yanglingense</name>
    <dbReference type="NCBI Taxonomy" id="1437280"/>
    <lineage>
        <taxon>Bacteria</taxon>
        <taxon>Pseudomonadati</taxon>
        <taxon>Bacteroidota</taxon>
        <taxon>Sphingobacteriia</taxon>
        <taxon>Sphingobacteriales</taxon>
        <taxon>Sphingobacteriaceae</taxon>
        <taxon>Sphingobacterium</taxon>
    </lineage>
</organism>
<reference evidence="2 3" key="1">
    <citation type="submission" date="2019-03" db="EMBL/GenBank/DDBJ databases">
        <title>Genomic Encyclopedia of Archaeal and Bacterial Type Strains, Phase II (KMG-II): from individual species to whole genera.</title>
        <authorList>
            <person name="Goeker M."/>
        </authorList>
    </citation>
    <scope>NUCLEOTIDE SEQUENCE [LARGE SCALE GENOMIC DNA]</scope>
    <source>
        <strain evidence="2 3">DSM 28353</strain>
    </source>
</reference>
<dbReference type="RefSeq" id="WP_133585412.1">
    <property type="nucleotide sequence ID" value="NZ_SNYV01000015.1"/>
</dbReference>
<sequence>MKQIIALLIFLCVATVVCAQNPTEAKMAYQMAEEKFDAKQYTEALDYLEKAETALGSTNPPMLFLKVMITNQIVTAKESTDNYRKLEKAIVDFDKHKDKNALGEDKLMEVYRIKMDLDKRKTAYEKEASRTAELKKHYEEMVYRLATEFPKTEVSARDFFMSIPSTWLAPDYKGIKKEKQQDKYLQTIISEGKKDYFYYGNKPTGSIYFNNLKMYNTGDNRVKEYQVWEILKSYHKEKENTGRRVVTVEEICNVLNITPQQWNDFTTGADPLIRKDTTSPIGYWISGFKGFEKKTDGEYKYFQIFIHEKTLNWGTKEELWIQVLENTF</sequence>
<feature type="chain" id="PRO_5020688499" description="Tetratricopeptide repeat protein" evidence="1">
    <location>
        <begin position="20"/>
        <end position="328"/>
    </location>
</feature>
<evidence type="ECO:0000313" key="2">
    <source>
        <dbReference type="EMBL" id="TDQ76606.1"/>
    </source>
</evidence>
<dbReference type="EMBL" id="SNYV01000015">
    <property type="protein sequence ID" value="TDQ76606.1"/>
    <property type="molecule type" value="Genomic_DNA"/>
</dbReference>
<name>A0A4R6WGT2_9SPHI</name>
<dbReference type="OrthoDB" id="844699at2"/>